<keyword evidence="3" id="KW-0106">Calcium</keyword>
<feature type="domain" description="Glycosyl hydrolase family 92" evidence="5">
    <location>
        <begin position="290"/>
        <end position="745"/>
    </location>
</feature>
<evidence type="ECO:0000256" key="2">
    <source>
        <dbReference type="ARBA" id="ARBA00011245"/>
    </source>
</evidence>
<evidence type="ECO:0000256" key="1">
    <source>
        <dbReference type="ARBA" id="ARBA00001913"/>
    </source>
</evidence>
<dbReference type="EMBL" id="CDOI01000163">
    <property type="protein sequence ID" value="CEN47908.1"/>
    <property type="molecule type" value="Genomic_DNA"/>
</dbReference>
<reference evidence="7 8" key="1">
    <citation type="submission" date="2015-01" db="EMBL/GenBank/DDBJ databases">
        <authorList>
            <person name="Xiang T."/>
            <person name="Song Y."/>
            <person name="Huang L."/>
            <person name="Wang B."/>
            <person name="Wu P."/>
        </authorList>
    </citation>
    <scope>NUCLEOTIDE SEQUENCE [LARGE SCALE GENOMIC DNA]</scope>
    <source>
        <strain evidence="7 8">CcD38</strain>
    </source>
</reference>
<comment type="subunit">
    <text evidence="2">Monomer.</text>
</comment>
<dbReference type="InterPro" id="IPR012939">
    <property type="entry name" value="Glyco_hydro_92"/>
</dbReference>
<dbReference type="InterPro" id="IPR008928">
    <property type="entry name" value="6-hairpin_glycosidase_sf"/>
</dbReference>
<name>A0A0B7ID65_9FLAO</name>
<protein>
    <recommendedName>
        <fullName evidence="9">Alpha-mannosidase</fullName>
    </recommendedName>
</protein>
<evidence type="ECO:0000256" key="3">
    <source>
        <dbReference type="ARBA" id="ARBA00022837"/>
    </source>
</evidence>
<dbReference type="SUPFAM" id="SSF48208">
    <property type="entry name" value="Six-hairpin glycosidases"/>
    <property type="match status" value="1"/>
</dbReference>
<evidence type="ECO:0000313" key="8">
    <source>
        <dbReference type="Proteomes" id="UP000045051"/>
    </source>
</evidence>
<evidence type="ECO:0000259" key="5">
    <source>
        <dbReference type="Pfam" id="PF07971"/>
    </source>
</evidence>
<keyword evidence="8" id="KW-1185">Reference proteome</keyword>
<dbReference type="PANTHER" id="PTHR12143">
    <property type="entry name" value="PEPTIDE N-GLYCANASE PNGASE -RELATED"/>
    <property type="match status" value="1"/>
</dbReference>
<dbReference type="GO" id="GO:0005829">
    <property type="term" value="C:cytosol"/>
    <property type="evidence" value="ECO:0007669"/>
    <property type="project" value="TreeGrafter"/>
</dbReference>
<sequence length="753" mass="85520">MKLHKIVLSAFCLSATVLTAQTPADYVNPFIGTSNYGATHPGAIAPRGMLSISPFNVAFDTKGIKDPLEKDSRWLSNPYVNENRFLTGFTHVNLSGVGCPELGVIITMPTTGELKTNHLDYGTTYSNEKASAGYYSTHLTKYNVKAEMTASTRAGVSRYHFPKGEANILLNLGLGLTNEQGAMVKIVSPTEVEGMRMVGSFCYNSPELAYPVYFVAKLSKPAMNYGVWHKPETYKGVEAEWMWYNGDVRLKEGFSREVVGDSIGAYFRYKFDKEEIVEVKVGISYVSIANARENLEKEIGVKTFADVYQQTKNEWNKQLHARVEGGTDDQKTIFYTGLYHASIHPNVLNDVNGDYPQSKTNKIGKSNNRYTVFSLWDTYRNYHQLMTLLYPEQQLGMIKSMLDIYDESGWLPKWELNSTETFTMVGDPASIVLADTYLRGLTNFDVEKAFQAMLKGANTLEKNPIRPGVAEYWKLGYLSVDGGVAGPVSTTQEYNIADFAIAQLAKKIGKKSDYERFNKQAYSYRKLFDSQTKLLRPKYSNGKWYEPFNPASGANFEKNVGYIEGNAWQYVYMVTHDVKGMIKMMGGERAFEKQLDHIFDSKQYDMANEPDIAYPYLYNYVRGSEWKTQKRVHDLIEEYFQNKPAGLPGNEDTGVMSAWLIYGMMGFYPVSPAEPIYTFTAPKFNKIILSLDKKYYPNGELIIESNASPENLYIKRILIDGKPYKSYFITHEELKKAKNIRFELDRKPLNTKK</sequence>
<feature type="signal peptide" evidence="4">
    <location>
        <begin position="1"/>
        <end position="20"/>
    </location>
</feature>
<dbReference type="Gene3D" id="1.20.1610.10">
    <property type="entry name" value="alpha-1,2-mannosidases domains"/>
    <property type="match status" value="1"/>
</dbReference>
<dbReference type="InterPro" id="IPR005887">
    <property type="entry name" value="GH92_a_mannosidase_put"/>
</dbReference>
<dbReference type="FunFam" id="1.20.1050.60:FF:000001">
    <property type="entry name" value="Putative alpha-1,2-mannosidase"/>
    <property type="match status" value="1"/>
</dbReference>
<keyword evidence="4" id="KW-0732">Signal</keyword>
<dbReference type="AlphaFoldDB" id="A0A0B7ID65"/>
<dbReference type="Proteomes" id="UP000045051">
    <property type="component" value="Unassembled WGS sequence"/>
</dbReference>
<dbReference type="FunFam" id="3.30.2080.10:FF:000001">
    <property type="entry name" value="Alpha-1,2-mannosidase subfamily"/>
    <property type="match status" value="1"/>
</dbReference>
<dbReference type="GO" id="GO:0030246">
    <property type="term" value="F:carbohydrate binding"/>
    <property type="evidence" value="ECO:0007669"/>
    <property type="project" value="InterPro"/>
</dbReference>
<evidence type="ECO:0000259" key="6">
    <source>
        <dbReference type="Pfam" id="PF17678"/>
    </source>
</evidence>
<dbReference type="InterPro" id="IPR014718">
    <property type="entry name" value="GH-type_carb-bd"/>
</dbReference>
<dbReference type="PANTHER" id="PTHR12143:SF39">
    <property type="entry name" value="SECRETED PROTEIN"/>
    <property type="match status" value="1"/>
</dbReference>
<feature type="domain" description="Glycosyl hydrolase family 92 N-terminal" evidence="6">
    <location>
        <begin position="26"/>
        <end position="284"/>
    </location>
</feature>
<dbReference type="GO" id="GO:0005975">
    <property type="term" value="P:carbohydrate metabolic process"/>
    <property type="evidence" value="ECO:0007669"/>
    <property type="project" value="InterPro"/>
</dbReference>
<dbReference type="InterPro" id="IPR041371">
    <property type="entry name" value="GH92_N"/>
</dbReference>
<dbReference type="Gene3D" id="2.70.98.10">
    <property type="match status" value="1"/>
</dbReference>
<organism evidence="7 8">
    <name type="scientific">Capnocytophaga canis</name>
    <dbReference type="NCBI Taxonomy" id="1848903"/>
    <lineage>
        <taxon>Bacteria</taxon>
        <taxon>Pseudomonadati</taxon>
        <taxon>Bacteroidota</taxon>
        <taxon>Flavobacteriia</taxon>
        <taxon>Flavobacteriales</taxon>
        <taxon>Flavobacteriaceae</taxon>
        <taxon>Capnocytophaga</taxon>
    </lineage>
</organism>
<feature type="chain" id="PRO_5002116633" description="Alpha-mannosidase" evidence="4">
    <location>
        <begin position="21"/>
        <end position="753"/>
    </location>
</feature>
<evidence type="ECO:0000256" key="4">
    <source>
        <dbReference type="SAM" id="SignalP"/>
    </source>
</evidence>
<dbReference type="GO" id="GO:0006516">
    <property type="term" value="P:glycoprotein catabolic process"/>
    <property type="evidence" value="ECO:0007669"/>
    <property type="project" value="TreeGrafter"/>
</dbReference>
<dbReference type="NCBIfam" id="TIGR01180">
    <property type="entry name" value="aman2_put"/>
    <property type="match status" value="1"/>
</dbReference>
<gene>
    <name evidence="7" type="ORF">CCAND38_500014</name>
</gene>
<dbReference type="InterPro" id="IPR050883">
    <property type="entry name" value="PNGase"/>
</dbReference>
<evidence type="ECO:0008006" key="9">
    <source>
        <dbReference type="Google" id="ProtNLM"/>
    </source>
</evidence>
<dbReference type="GO" id="GO:0000224">
    <property type="term" value="F:peptide-N4-(N-acetyl-beta-glucosaminyl)asparagine amidase activity"/>
    <property type="evidence" value="ECO:0007669"/>
    <property type="project" value="TreeGrafter"/>
</dbReference>
<dbReference type="Pfam" id="PF17678">
    <property type="entry name" value="Glyco_hydro_92N"/>
    <property type="match status" value="1"/>
</dbReference>
<dbReference type="RefSeq" id="WP_042344744.1">
    <property type="nucleotide sequence ID" value="NZ_CDOI01000163.1"/>
</dbReference>
<evidence type="ECO:0000313" key="7">
    <source>
        <dbReference type="EMBL" id="CEN47908.1"/>
    </source>
</evidence>
<accession>A0A0B7ID65</accession>
<dbReference type="Gene3D" id="1.20.1050.60">
    <property type="entry name" value="alpha-1,2-mannosidase"/>
    <property type="match status" value="1"/>
</dbReference>
<proteinExistence type="predicted"/>
<comment type="cofactor">
    <cofactor evidence="1">
        <name>Ca(2+)</name>
        <dbReference type="ChEBI" id="CHEBI:29108"/>
    </cofactor>
</comment>
<dbReference type="Gene3D" id="3.30.2080.10">
    <property type="entry name" value="GH92 mannosidase domain"/>
    <property type="match status" value="1"/>
</dbReference>
<dbReference type="Pfam" id="PF07971">
    <property type="entry name" value="Glyco_hydro_92"/>
    <property type="match status" value="1"/>
</dbReference>